<dbReference type="RefSeq" id="WP_135761008.1">
    <property type="nucleotide sequence ID" value="NZ_RQHW01000047.1"/>
</dbReference>
<gene>
    <name evidence="6" type="ORF">EHS15_13015</name>
</gene>
<dbReference type="InterPro" id="IPR022642">
    <property type="entry name" value="CheR_C"/>
</dbReference>
<evidence type="ECO:0000256" key="3">
    <source>
        <dbReference type="ARBA" id="ARBA00022691"/>
    </source>
</evidence>
<dbReference type="InterPro" id="IPR050903">
    <property type="entry name" value="Bact_Chemotaxis_MeTrfase"/>
</dbReference>
<dbReference type="Gene3D" id="1.25.40.10">
    <property type="entry name" value="Tetratricopeptide repeat domain"/>
    <property type="match status" value="1"/>
</dbReference>
<reference evidence="6" key="1">
    <citation type="journal article" date="2019" name="PLoS Negl. Trop. Dis.">
        <title>Revisiting the worldwide diversity of Leptospira species in the environment.</title>
        <authorList>
            <person name="Vincent A.T."/>
            <person name="Schiettekatte O."/>
            <person name="Bourhy P."/>
            <person name="Veyrier F.J."/>
            <person name="Picardeau M."/>
        </authorList>
    </citation>
    <scope>NUCLEOTIDE SEQUENCE [LARGE SCALE GENOMIC DNA]</scope>
    <source>
        <strain evidence="6">201300427</strain>
    </source>
</reference>
<dbReference type="PRINTS" id="PR00996">
    <property type="entry name" value="CHERMTFRASE"/>
</dbReference>
<feature type="domain" description="CheR-type methyltransferase" evidence="5">
    <location>
        <begin position="36"/>
        <end position="232"/>
    </location>
</feature>
<dbReference type="PROSITE" id="PS50123">
    <property type="entry name" value="CHER"/>
    <property type="match status" value="1"/>
</dbReference>
<dbReference type="OrthoDB" id="9816309at2"/>
<evidence type="ECO:0000256" key="2">
    <source>
        <dbReference type="ARBA" id="ARBA00022679"/>
    </source>
</evidence>
<dbReference type="Gene3D" id="3.40.50.150">
    <property type="entry name" value="Vaccinia Virus protein VP39"/>
    <property type="match status" value="1"/>
</dbReference>
<dbReference type="InterPro" id="IPR000780">
    <property type="entry name" value="CheR_MeTrfase"/>
</dbReference>
<keyword evidence="3" id="KW-0949">S-adenosyl-L-methionine</keyword>
<sequence length="402" mass="46253">MDPYYQELSDVLLKKAGIRIDSPEKWDLIRNHFNESQFKSLIRDPSPSLWAELFRTLNISETYFHRDPVQLKAIFGTLIPEYLKLTGKTHLHVWSAGCSTGEEAYTLSCMLEILSEKRALNSYLVVGTDIQSKSLEIAKKGVYSNYSVRNHLPEGMEEYLIRDANQVSVHSAIKNKTLFFEKNLLEPMEETFDLIVCRNVFIYLENDAKESILENFSKSLFDGGIIVLGHAEHSGALPENLSSHSISGETSYFKKGTRIKNPQSSLKENFPSPKETPSILKQETKQKLPLDPILSLPQISLRPEEKKEPKPTARESALLEKNRANYEQAHFFWKQVLYEDPDSVEAYYELSNYFWEKGDRKMARSYQAQAQVLLKNDPAKVDLIKKRGNWVSEWDDFLSLSL</sequence>
<evidence type="ECO:0000256" key="1">
    <source>
        <dbReference type="ARBA" id="ARBA00022603"/>
    </source>
</evidence>
<dbReference type="SUPFAM" id="SSF53335">
    <property type="entry name" value="S-adenosyl-L-methionine-dependent methyltransferases"/>
    <property type="match status" value="1"/>
</dbReference>
<dbReference type="InterPro" id="IPR029063">
    <property type="entry name" value="SAM-dependent_MTases_sf"/>
</dbReference>
<dbReference type="CDD" id="cd02440">
    <property type="entry name" value="AdoMet_MTases"/>
    <property type="match status" value="1"/>
</dbReference>
<keyword evidence="1" id="KW-0489">Methyltransferase</keyword>
<dbReference type="GO" id="GO:0032259">
    <property type="term" value="P:methylation"/>
    <property type="evidence" value="ECO:0007669"/>
    <property type="project" value="UniProtKB-KW"/>
</dbReference>
<evidence type="ECO:0000259" key="5">
    <source>
        <dbReference type="PROSITE" id="PS50123"/>
    </source>
</evidence>
<dbReference type="EMBL" id="RQHW01000047">
    <property type="protein sequence ID" value="TGN18320.1"/>
    <property type="molecule type" value="Genomic_DNA"/>
</dbReference>
<dbReference type="PANTHER" id="PTHR24422:SF19">
    <property type="entry name" value="CHEMOTAXIS PROTEIN METHYLTRANSFERASE"/>
    <property type="match status" value="1"/>
</dbReference>
<dbReference type="InterPro" id="IPR011990">
    <property type="entry name" value="TPR-like_helical_dom_sf"/>
</dbReference>
<proteinExistence type="predicted"/>
<comment type="caution">
    <text evidence="6">The sequence shown here is derived from an EMBL/GenBank/DDBJ whole genome shotgun (WGS) entry which is preliminary data.</text>
</comment>
<dbReference type="SUPFAM" id="SSF48452">
    <property type="entry name" value="TPR-like"/>
    <property type="match status" value="1"/>
</dbReference>
<evidence type="ECO:0000313" key="7">
    <source>
        <dbReference type="Proteomes" id="UP000298058"/>
    </source>
</evidence>
<evidence type="ECO:0000256" key="4">
    <source>
        <dbReference type="SAM" id="MobiDB-lite"/>
    </source>
</evidence>
<dbReference type="Proteomes" id="UP000298058">
    <property type="component" value="Unassembled WGS sequence"/>
</dbReference>
<accession>A0A4R9LVT9</accession>
<dbReference type="Pfam" id="PF01739">
    <property type="entry name" value="CheR"/>
    <property type="match status" value="1"/>
</dbReference>
<keyword evidence="7" id="KW-1185">Reference proteome</keyword>
<feature type="region of interest" description="Disordered" evidence="4">
    <location>
        <begin position="252"/>
        <end position="282"/>
    </location>
</feature>
<protein>
    <recommendedName>
        <fullName evidence="5">CheR-type methyltransferase domain-containing protein</fullName>
    </recommendedName>
</protein>
<dbReference type="GO" id="GO:0008757">
    <property type="term" value="F:S-adenosylmethionine-dependent methyltransferase activity"/>
    <property type="evidence" value="ECO:0007669"/>
    <property type="project" value="InterPro"/>
</dbReference>
<keyword evidence="2" id="KW-0808">Transferase</keyword>
<organism evidence="6 7">
    <name type="scientific">Leptospira idonii</name>
    <dbReference type="NCBI Taxonomy" id="1193500"/>
    <lineage>
        <taxon>Bacteria</taxon>
        <taxon>Pseudomonadati</taxon>
        <taxon>Spirochaetota</taxon>
        <taxon>Spirochaetia</taxon>
        <taxon>Leptospirales</taxon>
        <taxon>Leptospiraceae</taxon>
        <taxon>Leptospira</taxon>
    </lineage>
</organism>
<name>A0A4R9LVT9_9LEPT</name>
<dbReference type="AlphaFoldDB" id="A0A4R9LVT9"/>
<dbReference type="SMART" id="SM00138">
    <property type="entry name" value="MeTrc"/>
    <property type="match status" value="1"/>
</dbReference>
<evidence type="ECO:0000313" key="6">
    <source>
        <dbReference type="EMBL" id="TGN18320.1"/>
    </source>
</evidence>
<dbReference type="PANTHER" id="PTHR24422">
    <property type="entry name" value="CHEMOTAXIS PROTEIN METHYLTRANSFERASE"/>
    <property type="match status" value="1"/>
</dbReference>